<keyword evidence="3 5" id="KW-0067">ATP-binding</keyword>
<dbReference type="GO" id="GO:0022857">
    <property type="term" value="F:transmembrane transporter activity"/>
    <property type="evidence" value="ECO:0007669"/>
    <property type="project" value="TreeGrafter"/>
</dbReference>
<dbReference type="AlphaFoldDB" id="A0A8J7W6H4"/>
<dbReference type="EMBL" id="JAGSND010000020">
    <property type="protein sequence ID" value="MBR0600060.1"/>
    <property type="molecule type" value="Genomic_DNA"/>
</dbReference>
<dbReference type="Pfam" id="PF00005">
    <property type="entry name" value="ABC_tran"/>
    <property type="match status" value="1"/>
</dbReference>
<dbReference type="RefSeq" id="WP_227020181.1">
    <property type="nucleotide sequence ID" value="NZ_JAGSND010000020.1"/>
</dbReference>
<evidence type="ECO:0000313" key="5">
    <source>
        <dbReference type="EMBL" id="MBR0600060.1"/>
    </source>
</evidence>
<reference evidence="5" key="2">
    <citation type="submission" date="2021-04" db="EMBL/GenBank/DDBJ databases">
        <authorList>
            <person name="Liu J."/>
        </authorList>
    </citation>
    <scope>NUCLEOTIDE SEQUENCE</scope>
    <source>
        <strain evidence="5">BAD-6</strain>
    </source>
</reference>
<feature type="domain" description="ABC transporter" evidence="4">
    <location>
        <begin position="6"/>
        <end position="225"/>
    </location>
</feature>
<dbReference type="Proteomes" id="UP000675664">
    <property type="component" value="Unassembled WGS sequence"/>
</dbReference>
<dbReference type="GO" id="GO:0005886">
    <property type="term" value="C:plasma membrane"/>
    <property type="evidence" value="ECO:0007669"/>
    <property type="project" value="TreeGrafter"/>
</dbReference>
<evidence type="ECO:0000313" key="6">
    <source>
        <dbReference type="Proteomes" id="UP000675664"/>
    </source>
</evidence>
<dbReference type="PROSITE" id="PS00211">
    <property type="entry name" value="ABC_TRANSPORTER_1"/>
    <property type="match status" value="1"/>
</dbReference>
<dbReference type="InterPro" id="IPR017911">
    <property type="entry name" value="MacB-like_ATP-bd"/>
</dbReference>
<proteinExistence type="predicted"/>
<dbReference type="Gene3D" id="3.40.50.300">
    <property type="entry name" value="P-loop containing nucleotide triphosphate hydrolases"/>
    <property type="match status" value="1"/>
</dbReference>
<dbReference type="GO" id="GO:0098796">
    <property type="term" value="C:membrane protein complex"/>
    <property type="evidence" value="ECO:0007669"/>
    <property type="project" value="UniProtKB-ARBA"/>
</dbReference>
<evidence type="ECO:0000256" key="3">
    <source>
        <dbReference type="ARBA" id="ARBA00022840"/>
    </source>
</evidence>
<dbReference type="InterPro" id="IPR017871">
    <property type="entry name" value="ABC_transporter-like_CS"/>
</dbReference>
<reference evidence="5" key="1">
    <citation type="submission" date="2021-04" db="EMBL/GenBank/DDBJ databases">
        <title>Sinoanaerobacter chloroacetimidivorans sp. nov., an obligate anaerobic bacterium isolated from anaerobic sludge.</title>
        <authorList>
            <person name="Bao Y."/>
        </authorList>
    </citation>
    <scope>NUCLEOTIDE SEQUENCE</scope>
    <source>
        <strain evidence="5">BAD-6</strain>
    </source>
</reference>
<evidence type="ECO:0000256" key="2">
    <source>
        <dbReference type="ARBA" id="ARBA00022741"/>
    </source>
</evidence>
<dbReference type="PANTHER" id="PTHR24220:SF86">
    <property type="entry name" value="ABC TRANSPORTER ABCH.1"/>
    <property type="match status" value="1"/>
</dbReference>
<dbReference type="CDD" id="cd03255">
    <property type="entry name" value="ABC_MJ0796_LolCDE_FtsE"/>
    <property type="match status" value="1"/>
</dbReference>
<keyword evidence="2" id="KW-0547">Nucleotide-binding</keyword>
<dbReference type="InterPro" id="IPR003439">
    <property type="entry name" value="ABC_transporter-like_ATP-bd"/>
</dbReference>
<organism evidence="5 6">
    <name type="scientific">Sinanaerobacter chloroacetimidivorans</name>
    <dbReference type="NCBI Taxonomy" id="2818044"/>
    <lineage>
        <taxon>Bacteria</taxon>
        <taxon>Bacillati</taxon>
        <taxon>Bacillota</taxon>
        <taxon>Clostridia</taxon>
        <taxon>Peptostreptococcales</taxon>
        <taxon>Anaerovoracaceae</taxon>
        <taxon>Sinanaerobacter</taxon>
    </lineage>
</organism>
<dbReference type="FunFam" id="3.40.50.300:FF:000032">
    <property type="entry name" value="Export ABC transporter ATP-binding protein"/>
    <property type="match status" value="1"/>
</dbReference>
<name>A0A8J7W6H4_9FIRM</name>
<keyword evidence="1" id="KW-0813">Transport</keyword>
<accession>A0A8J7W6H4</accession>
<dbReference type="GO" id="GO:0016887">
    <property type="term" value="F:ATP hydrolysis activity"/>
    <property type="evidence" value="ECO:0007669"/>
    <property type="project" value="InterPro"/>
</dbReference>
<dbReference type="InterPro" id="IPR027417">
    <property type="entry name" value="P-loop_NTPase"/>
</dbReference>
<dbReference type="InterPro" id="IPR015854">
    <property type="entry name" value="ABC_transpr_LolD-like"/>
</dbReference>
<dbReference type="SUPFAM" id="SSF52540">
    <property type="entry name" value="P-loop containing nucleoside triphosphate hydrolases"/>
    <property type="match status" value="1"/>
</dbReference>
<gene>
    <name evidence="5" type="ORF">KCX82_19425</name>
</gene>
<sequence>MNKTIVKTENLVKIYSNSKVKTHALKGVNLEIPEGSFSCIIGPSGHGKSTLLHLIGGLDKPTDGSVFIDGINITELSNSKLAELRAQKIGFVFQFFNLLQNLTALENIEVAMMFKKASQKVQRAKAEELLALVGLSEKANAKPSELSGGQQQRVSIARALANDPDILLMDEPTGNLDSESEEEVLNHIFKIHKTGKTIVIVTHNNELAKKAEILFEVRNGKLSNQ</sequence>
<dbReference type="PANTHER" id="PTHR24220">
    <property type="entry name" value="IMPORT ATP-BINDING PROTEIN"/>
    <property type="match status" value="1"/>
</dbReference>
<protein>
    <submittedName>
        <fullName evidence="5">ABC transporter ATP-binding protein</fullName>
    </submittedName>
</protein>
<comment type="caution">
    <text evidence="5">The sequence shown here is derived from an EMBL/GenBank/DDBJ whole genome shotgun (WGS) entry which is preliminary data.</text>
</comment>
<keyword evidence="6" id="KW-1185">Reference proteome</keyword>
<dbReference type="InterPro" id="IPR003593">
    <property type="entry name" value="AAA+_ATPase"/>
</dbReference>
<evidence type="ECO:0000259" key="4">
    <source>
        <dbReference type="PROSITE" id="PS50893"/>
    </source>
</evidence>
<evidence type="ECO:0000256" key="1">
    <source>
        <dbReference type="ARBA" id="ARBA00022448"/>
    </source>
</evidence>
<dbReference type="PROSITE" id="PS50893">
    <property type="entry name" value="ABC_TRANSPORTER_2"/>
    <property type="match status" value="1"/>
</dbReference>
<dbReference type="SMART" id="SM00382">
    <property type="entry name" value="AAA"/>
    <property type="match status" value="1"/>
</dbReference>
<dbReference type="GO" id="GO:0005524">
    <property type="term" value="F:ATP binding"/>
    <property type="evidence" value="ECO:0007669"/>
    <property type="project" value="UniProtKB-KW"/>
</dbReference>